<dbReference type="EMBL" id="PXOH01000016">
    <property type="protein sequence ID" value="PSF35991.1"/>
    <property type="molecule type" value="Genomic_DNA"/>
</dbReference>
<dbReference type="PANTHER" id="PTHR35400">
    <property type="entry name" value="SLR1083 PROTEIN"/>
    <property type="match status" value="1"/>
</dbReference>
<reference evidence="2 3" key="2">
    <citation type="submission" date="2018-03" db="EMBL/GenBank/DDBJ databases">
        <authorList>
            <person name="Keele B.F."/>
        </authorList>
    </citation>
    <scope>NUCLEOTIDE SEQUENCE [LARGE SCALE GENOMIC DNA]</scope>
    <source>
        <strain evidence="2 3">CCALA 016</strain>
    </source>
</reference>
<gene>
    <name evidence="2" type="ORF">C7H19_14700</name>
</gene>
<dbReference type="RefSeq" id="WP_106457638.1">
    <property type="nucleotide sequence ID" value="NZ_PXOH01000016.1"/>
</dbReference>
<reference evidence="2 3" key="1">
    <citation type="submission" date="2018-03" db="EMBL/GenBank/DDBJ databases">
        <title>The ancient ancestry and fast evolution of plastids.</title>
        <authorList>
            <person name="Moore K.R."/>
            <person name="Magnabosco C."/>
            <person name="Momper L."/>
            <person name="Gold D.A."/>
            <person name="Bosak T."/>
            <person name="Fournier G.P."/>
        </authorList>
    </citation>
    <scope>NUCLEOTIDE SEQUENCE [LARGE SCALE GENOMIC DNA]</scope>
    <source>
        <strain evidence="2 3">CCALA 016</strain>
    </source>
</reference>
<protein>
    <recommendedName>
        <fullName evidence="1">Putative restriction endonuclease domain-containing protein</fullName>
    </recommendedName>
</protein>
<dbReference type="InterPro" id="IPR011335">
    <property type="entry name" value="Restrct_endonuc-II-like"/>
</dbReference>
<organism evidence="2 3">
    <name type="scientific">Aphanothece hegewaldii CCALA 016</name>
    <dbReference type="NCBI Taxonomy" id="2107694"/>
    <lineage>
        <taxon>Bacteria</taxon>
        <taxon>Bacillati</taxon>
        <taxon>Cyanobacteriota</taxon>
        <taxon>Cyanophyceae</taxon>
        <taxon>Oscillatoriophycideae</taxon>
        <taxon>Chroococcales</taxon>
        <taxon>Aphanothecaceae</taxon>
        <taxon>Aphanothece</taxon>
    </lineage>
</organism>
<dbReference type="SUPFAM" id="SSF52980">
    <property type="entry name" value="Restriction endonuclease-like"/>
    <property type="match status" value="1"/>
</dbReference>
<dbReference type="Proteomes" id="UP000239001">
    <property type="component" value="Unassembled WGS sequence"/>
</dbReference>
<keyword evidence="3" id="KW-1185">Reference proteome</keyword>
<evidence type="ECO:0000313" key="3">
    <source>
        <dbReference type="Proteomes" id="UP000239001"/>
    </source>
</evidence>
<name>A0A2T1LVV2_9CHRO</name>
<dbReference type="Gene3D" id="3.90.1570.10">
    <property type="entry name" value="tt1808, chain A"/>
    <property type="match status" value="1"/>
</dbReference>
<dbReference type="InterPro" id="IPR008538">
    <property type="entry name" value="Uma2"/>
</dbReference>
<accession>A0A2T1LVV2</accession>
<dbReference type="Pfam" id="PF05685">
    <property type="entry name" value="Uma2"/>
    <property type="match status" value="1"/>
</dbReference>
<proteinExistence type="predicted"/>
<evidence type="ECO:0000313" key="2">
    <source>
        <dbReference type="EMBL" id="PSF35991.1"/>
    </source>
</evidence>
<dbReference type="OrthoDB" id="509866at2"/>
<dbReference type="PANTHER" id="PTHR35400:SF1">
    <property type="entry name" value="SLR1083 PROTEIN"/>
    <property type="match status" value="1"/>
</dbReference>
<dbReference type="AlphaFoldDB" id="A0A2T1LVV2"/>
<dbReference type="CDD" id="cd06260">
    <property type="entry name" value="DUF820-like"/>
    <property type="match status" value="1"/>
</dbReference>
<evidence type="ECO:0000259" key="1">
    <source>
        <dbReference type="Pfam" id="PF05685"/>
    </source>
</evidence>
<sequence>MIAVTRRLFTLEEYEHLGEIGFFHPEERIELIRGELVKMASKGRIHSVCNTLLVEKFYKLISGQAIIRVQDPIIILPNSAPEPDIVIARLKEDKYLSSHPLPEDILLLIEVSDSTLKSDQTFKLDLYAEAGISNYWIFNLVDNHLEVYTEPYQENKNKFNYRSKRIYLPNEQIEIPEFNNLFLDLSSVFSALI</sequence>
<comment type="caution">
    <text evidence="2">The sequence shown here is derived from an EMBL/GenBank/DDBJ whole genome shotgun (WGS) entry which is preliminary data.</text>
</comment>
<feature type="domain" description="Putative restriction endonuclease" evidence="1">
    <location>
        <begin position="11"/>
        <end position="183"/>
    </location>
</feature>
<dbReference type="InterPro" id="IPR012296">
    <property type="entry name" value="Nuclease_put_TT1808"/>
</dbReference>